<dbReference type="RefSeq" id="WP_174539319.1">
    <property type="nucleotide sequence ID" value="NZ_WHUT02000002.1"/>
</dbReference>
<organism evidence="2 3">
    <name type="scientific">Fertoeibacter niger</name>
    <dbReference type="NCBI Taxonomy" id="2656921"/>
    <lineage>
        <taxon>Bacteria</taxon>
        <taxon>Pseudomonadati</taxon>
        <taxon>Pseudomonadota</taxon>
        <taxon>Alphaproteobacteria</taxon>
        <taxon>Rhodobacterales</taxon>
        <taxon>Paracoccaceae</taxon>
        <taxon>Fertoeibacter</taxon>
    </lineage>
</organism>
<comment type="caution">
    <text evidence="2">The sequence shown here is derived from an EMBL/GenBank/DDBJ whole genome shotgun (WGS) entry which is preliminary data.</text>
</comment>
<name>A0A8X8KQ45_9RHOB</name>
<evidence type="ECO:0000313" key="3">
    <source>
        <dbReference type="Proteomes" id="UP000484076"/>
    </source>
</evidence>
<keyword evidence="3" id="KW-1185">Reference proteome</keyword>
<keyword evidence="1" id="KW-0472">Membrane</keyword>
<dbReference type="EMBL" id="WHUT02000002">
    <property type="protein sequence ID" value="NUB43672.1"/>
    <property type="molecule type" value="Genomic_DNA"/>
</dbReference>
<gene>
    <name evidence="2" type="ORF">GEU84_004685</name>
</gene>
<accession>A0A8X8KQ45</accession>
<keyword evidence="1" id="KW-1133">Transmembrane helix</keyword>
<evidence type="ECO:0000313" key="2">
    <source>
        <dbReference type="EMBL" id="NUB43672.1"/>
    </source>
</evidence>
<sequence>MRRPRAPLFLARRSYRRRRLRDAARLLPVLGLFFFLLPMLWLPATPGLPDTAWKGVYLFVIWGGLVAVAFVLAPGLSAADEDQGRAEDEG</sequence>
<proteinExistence type="predicted"/>
<evidence type="ECO:0000256" key="1">
    <source>
        <dbReference type="SAM" id="Phobius"/>
    </source>
</evidence>
<feature type="transmembrane region" description="Helical" evidence="1">
    <location>
        <begin position="23"/>
        <end position="44"/>
    </location>
</feature>
<dbReference type="Proteomes" id="UP000484076">
    <property type="component" value="Unassembled WGS sequence"/>
</dbReference>
<keyword evidence="1" id="KW-0812">Transmembrane</keyword>
<reference evidence="2" key="1">
    <citation type="submission" date="2020-05" db="EMBL/GenBank/DDBJ databases">
        <title>Fertoebacter nigrum gen. nov., sp. nov., a new member of the family Rhodobacteraceae.</title>
        <authorList>
            <person name="Szuroczki S."/>
            <person name="Abbaszade G."/>
            <person name="Buni D."/>
            <person name="Schumann P."/>
            <person name="Toth E."/>
        </authorList>
    </citation>
    <scope>NUCLEOTIDE SEQUENCE</scope>
    <source>
        <strain evidence="2">RG-N-1a</strain>
    </source>
</reference>
<protein>
    <submittedName>
        <fullName evidence="2">Uncharacterized protein</fullName>
    </submittedName>
</protein>
<dbReference type="AlphaFoldDB" id="A0A8X8KQ45"/>
<feature type="transmembrane region" description="Helical" evidence="1">
    <location>
        <begin position="56"/>
        <end position="76"/>
    </location>
</feature>